<keyword evidence="3 5" id="KW-1133">Transmembrane helix</keyword>
<evidence type="ECO:0000259" key="6">
    <source>
        <dbReference type="Pfam" id="PF00924"/>
    </source>
</evidence>
<evidence type="ECO:0000313" key="8">
    <source>
        <dbReference type="Proteomes" id="UP001500507"/>
    </source>
</evidence>
<organism evidence="7 8">
    <name type="scientific">Gangjinia marincola</name>
    <dbReference type="NCBI Taxonomy" id="578463"/>
    <lineage>
        <taxon>Bacteria</taxon>
        <taxon>Pseudomonadati</taxon>
        <taxon>Bacteroidota</taxon>
        <taxon>Flavobacteriia</taxon>
        <taxon>Flavobacteriales</taxon>
        <taxon>Flavobacteriaceae</taxon>
        <taxon>Gangjinia</taxon>
    </lineage>
</organism>
<keyword evidence="4 5" id="KW-0472">Membrane</keyword>
<feature type="transmembrane region" description="Helical" evidence="5">
    <location>
        <begin position="12"/>
        <end position="33"/>
    </location>
</feature>
<evidence type="ECO:0000256" key="2">
    <source>
        <dbReference type="ARBA" id="ARBA00022692"/>
    </source>
</evidence>
<dbReference type="Gene3D" id="2.30.30.60">
    <property type="match status" value="1"/>
</dbReference>
<dbReference type="PANTHER" id="PTHR30221">
    <property type="entry name" value="SMALL-CONDUCTANCE MECHANOSENSITIVE CHANNEL"/>
    <property type="match status" value="1"/>
</dbReference>
<dbReference type="Pfam" id="PF00924">
    <property type="entry name" value="MS_channel_2nd"/>
    <property type="match status" value="1"/>
</dbReference>
<accession>A0ABN1MKF8</accession>
<gene>
    <name evidence="7" type="ORF">GCM10009117_25060</name>
</gene>
<comment type="subcellular location">
    <subcellularLocation>
        <location evidence="1">Membrane</location>
    </subcellularLocation>
</comment>
<name>A0ABN1MKF8_9FLAO</name>
<protein>
    <recommendedName>
        <fullName evidence="6">Mechanosensitive ion channel MscS domain-containing protein</fullName>
    </recommendedName>
</protein>
<dbReference type="InterPro" id="IPR010920">
    <property type="entry name" value="LSM_dom_sf"/>
</dbReference>
<dbReference type="Proteomes" id="UP001500507">
    <property type="component" value="Unassembled WGS sequence"/>
</dbReference>
<dbReference type="InterPro" id="IPR045275">
    <property type="entry name" value="MscS_archaea/bacteria_type"/>
</dbReference>
<sequence>MIIWGVKQSELAVFVGSILTIVGVAFFAQWSLLSNITSSIILFFGHSVKVGDSIIIMETKDYEIRGDVVNIGLFFTKIKLAEVEDEITLPNNLFIQKTVRKVLGVKNEVQSEEEIPLEQQ</sequence>
<evidence type="ECO:0000313" key="7">
    <source>
        <dbReference type="EMBL" id="GAA0873359.1"/>
    </source>
</evidence>
<keyword evidence="2 5" id="KW-0812">Transmembrane</keyword>
<dbReference type="EMBL" id="BAAAFG010000016">
    <property type="protein sequence ID" value="GAA0873359.1"/>
    <property type="molecule type" value="Genomic_DNA"/>
</dbReference>
<evidence type="ECO:0000256" key="1">
    <source>
        <dbReference type="ARBA" id="ARBA00004370"/>
    </source>
</evidence>
<dbReference type="SUPFAM" id="SSF50182">
    <property type="entry name" value="Sm-like ribonucleoproteins"/>
    <property type="match status" value="1"/>
</dbReference>
<reference evidence="7 8" key="1">
    <citation type="journal article" date="2019" name="Int. J. Syst. Evol. Microbiol.">
        <title>The Global Catalogue of Microorganisms (GCM) 10K type strain sequencing project: providing services to taxonomists for standard genome sequencing and annotation.</title>
        <authorList>
            <consortium name="The Broad Institute Genomics Platform"/>
            <consortium name="The Broad Institute Genome Sequencing Center for Infectious Disease"/>
            <person name="Wu L."/>
            <person name="Ma J."/>
        </authorList>
    </citation>
    <scope>NUCLEOTIDE SEQUENCE [LARGE SCALE GENOMIC DNA]</scope>
    <source>
        <strain evidence="7 8">JCM 16082</strain>
    </source>
</reference>
<evidence type="ECO:0000256" key="3">
    <source>
        <dbReference type="ARBA" id="ARBA00022989"/>
    </source>
</evidence>
<feature type="domain" description="Mechanosensitive ion channel MscS" evidence="6">
    <location>
        <begin position="32"/>
        <end position="99"/>
    </location>
</feature>
<evidence type="ECO:0000256" key="5">
    <source>
        <dbReference type="SAM" id="Phobius"/>
    </source>
</evidence>
<evidence type="ECO:0000256" key="4">
    <source>
        <dbReference type="ARBA" id="ARBA00023136"/>
    </source>
</evidence>
<comment type="caution">
    <text evidence="7">The sequence shown here is derived from an EMBL/GenBank/DDBJ whole genome shotgun (WGS) entry which is preliminary data.</text>
</comment>
<dbReference type="PANTHER" id="PTHR30221:SF8">
    <property type="entry name" value="SMALL-CONDUCTANCE MECHANOSENSITIVE CHANNEL"/>
    <property type="match status" value="1"/>
</dbReference>
<keyword evidence="8" id="KW-1185">Reference proteome</keyword>
<dbReference type="InterPro" id="IPR023408">
    <property type="entry name" value="MscS_beta-dom_sf"/>
</dbReference>
<dbReference type="InterPro" id="IPR006685">
    <property type="entry name" value="MscS_channel_2nd"/>
</dbReference>
<proteinExistence type="predicted"/>